<dbReference type="AlphaFoldDB" id="A0AAF0UHI5"/>
<feature type="compositionally biased region" description="Polar residues" evidence="1">
    <location>
        <begin position="8"/>
        <end position="18"/>
    </location>
</feature>
<feature type="region of interest" description="Disordered" evidence="1">
    <location>
        <begin position="1"/>
        <end position="25"/>
    </location>
</feature>
<accession>A0AAF0UHI5</accession>
<sequence>MSPPINRTRVTSSSTVGNGDNDHQISIVPEEDGKFELARPSWKNFSESTHEMWFVEFK</sequence>
<evidence type="ECO:0000256" key="1">
    <source>
        <dbReference type="SAM" id="MobiDB-lite"/>
    </source>
</evidence>
<gene>
    <name evidence="2" type="ORF">MTR67_039354</name>
</gene>
<proteinExistence type="predicted"/>
<protein>
    <submittedName>
        <fullName evidence="2">Uncharacterized protein</fullName>
    </submittedName>
</protein>
<evidence type="ECO:0000313" key="3">
    <source>
        <dbReference type="Proteomes" id="UP001234989"/>
    </source>
</evidence>
<dbReference type="Proteomes" id="UP001234989">
    <property type="component" value="Chromosome 9"/>
</dbReference>
<name>A0AAF0UHI5_SOLVR</name>
<organism evidence="2 3">
    <name type="scientific">Solanum verrucosum</name>
    <dbReference type="NCBI Taxonomy" id="315347"/>
    <lineage>
        <taxon>Eukaryota</taxon>
        <taxon>Viridiplantae</taxon>
        <taxon>Streptophyta</taxon>
        <taxon>Embryophyta</taxon>
        <taxon>Tracheophyta</taxon>
        <taxon>Spermatophyta</taxon>
        <taxon>Magnoliopsida</taxon>
        <taxon>eudicotyledons</taxon>
        <taxon>Gunneridae</taxon>
        <taxon>Pentapetalae</taxon>
        <taxon>asterids</taxon>
        <taxon>lamiids</taxon>
        <taxon>Solanales</taxon>
        <taxon>Solanaceae</taxon>
        <taxon>Solanoideae</taxon>
        <taxon>Solaneae</taxon>
        <taxon>Solanum</taxon>
    </lineage>
</organism>
<evidence type="ECO:0000313" key="2">
    <source>
        <dbReference type="EMBL" id="WMV45969.1"/>
    </source>
</evidence>
<keyword evidence="3" id="KW-1185">Reference proteome</keyword>
<feature type="non-terminal residue" evidence="2">
    <location>
        <position position="58"/>
    </location>
</feature>
<dbReference type="EMBL" id="CP133620">
    <property type="protein sequence ID" value="WMV45969.1"/>
    <property type="molecule type" value="Genomic_DNA"/>
</dbReference>
<reference evidence="2" key="1">
    <citation type="submission" date="2023-08" db="EMBL/GenBank/DDBJ databases">
        <title>A de novo genome assembly of Solanum verrucosum Schlechtendal, a Mexican diploid species geographically isolated from the other diploid A-genome species in potato relatives.</title>
        <authorList>
            <person name="Hosaka K."/>
        </authorList>
    </citation>
    <scope>NUCLEOTIDE SEQUENCE</scope>
    <source>
        <tissue evidence="2">Young leaves</tissue>
    </source>
</reference>